<organism evidence="2 3">
    <name type="scientific">Polypedilum vanderplanki</name>
    <name type="common">Sleeping chironomid midge</name>
    <dbReference type="NCBI Taxonomy" id="319348"/>
    <lineage>
        <taxon>Eukaryota</taxon>
        <taxon>Metazoa</taxon>
        <taxon>Ecdysozoa</taxon>
        <taxon>Arthropoda</taxon>
        <taxon>Hexapoda</taxon>
        <taxon>Insecta</taxon>
        <taxon>Pterygota</taxon>
        <taxon>Neoptera</taxon>
        <taxon>Endopterygota</taxon>
        <taxon>Diptera</taxon>
        <taxon>Nematocera</taxon>
        <taxon>Chironomoidea</taxon>
        <taxon>Chironomidae</taxon>
        <taxon>Chironominae</taxon>
        <taxon>Polypedilum</taxon>
        <taxon>Polypedilum</taxon>
    </lineage>
</organism>
<feature type="compositionally biased region" description="Basic and acidic residues" evidence="1">
    <location>
        <begin position="1"/>
        <end position="30"/>
    </location>
</feature>
<feature type="compositionally biased region" description="Basic and acidic residues" evidence="1">
    <location>
        <begin position="138"/>
        <end position="147"/>
    </location>
</feature>
<feature type="compositionally biased region" description="Polar residues" evidence="1">
    <location>
        <begin position="169"/>
        <end position="181"/>
    </location>
</feature>
<reference evidence="2" key="1">
    <citation type="submission" date="2021-03" db="EMBL/GenBank/DDBJ databases">
        <title>Chromosome level genome of the anhydrobiotic midge Polypedilum vanderplanki.</title>
        <authorList>
            <person name="Yoshida Y."/>
            <person name="Kikawada T."/>
            <person name="Gusev O."/>
        </authorList>
    </citation>
    <scope>NUCLEOTIDE SEQUENCE</scope>
    <source>
        <strain evidence="2">NIAS01</strain>
        <tissue evidence="2">Whole body or cell culture</tissue>
    </source>
</reference>
<feature type="compositionally biased region" description="Basic and acidic residues" evidence="1">
    <location>
        <begin position="226"/>
        <end position="241"/>
    </location>
</feature>
<dbReference type="InterPro" id="IPR043407">
    <property type="entry name" value="Nkap_D1"/>
</dbReference>
<dbReference type="OrthoDB" id="8197488at2759"/>
<feature type="region of interest" description="Disordered" evidence="1">
    <location>
        <begin position="89"/>
        <end position="302"/>
    </location>
</feature>
<gene>
    <name evidence="2" type="ORF">PVAND_010362</name>
</gene>
<dbReference type="EMBL" id="JADBJN010000001">
    <property type="protein sequence ID" value="KAG5680883.1"/>
    <property type="molecule type" value="Genomic_DNA"/>
</dbReference>
<protein>
    <submittedName>
        <fullName evidence="2">Uncharacterized protein</fullName>
    </submittedName>
</protein>
<dbReference type="Pfam" id="PF15692">
    <property type="entry name" value="NKAP"/>
    <property type="match status" value="1"/>
</dbReference>
<feature type="compositionally biased region" description="Low complexity" evidence="1">
    <location>
        <begin position="182"/>
        <end position="195"/>
    </location>
</feature>
<evidence type="ECO:0000313" key="2">
    <source>
        <dbReference type="EMBL" id="KAG5680883.1"/>
    </source>
</evidence>
<dbReference type="AlphaFoldDB" id="A0A9J6CGG8"/>
<dbReference type="PANTHER" id="PTHR46940:SF1">
    <property type="entry name" value="NKAP DOMAIN CONTAINING 1"/>
    <property type="match status" value="1"/>
</dbReference>
<feature type="compositionally biased region" description="Pro residues" evidence="1">
    <location>
        <begin position="123"/>
        <end position="137"/>
    </location>
</feature>
<dbReference type="Proteomes" id="UP001107558">
    <property type="component" value="Chromosome 1"/>
</dbReference>
<accession>A0A9J6CGG8</accession>
<dbReference type="PANTHER" id="PTHR46940">
    <property type="entry name" value="NKAP DOMAIN-CONTAINING 1"/>
    <property type="match status" value="1"/>
</dbReference>
<sequence length="460" mass="54283">MSMRRYDNHGPPEKVDNRFKHGNMRMDRKPNATRISDPSHPAGKRKEIDNVMKKARQASPNEYWDKKLLEAEEKDPGRWKHSGYKKMYVNGVRKSRSRSRSPVMRNPVSPVPVRRRTPERYRTPPPARYARKSPPPRADMKTKEMAYRAKPRQISPKVNKSGNAYPAQLRQNPSSHQARTPSMSSCSDSQCSGCSSDEDDRRLMEAKRRYDRHGPTNRVRTMSIEEIEHVSKKNKIREISPKRRHLKRPTSPPLRREISSPTPLKKKDKTDKMRARIKIEGEKRRNRSPSSASDDSTSSEGYFPALTATTRITLNERFGKMAQWNNDRKYDMGNMKITKSSEGGDRSAVMIQEQTQRESPVRQFSFSQYAKGEGHFPEELMQHSSAQAMGLSAWDDVRVRFDYYKSKGYLRDLSISDYIKWEEWWYRYQEWLKQERYFEMVERNMMRRRRKKIPIQQRLN</sequence>
<evidence type="ECO:0000313" key="3">
    <source>
        <dbReference type="Proteomes" id="UP001107558"/>
    </source>
</evidence>
<comment type="caution">
    <text evidence="2">The sequence shown here is derived from an EMBL/GenBank/DDBJ whole genome shotgun (WGS) entry which is preliminary data.</text>
</comment>
<proteinExistence type="predicted"/>
<feature type="compositionally biased region" description="Low complexity" evidence="1">
    <location>
        <begin position="100"/>
        <end position="112"/>
    </location>
</feature>
<evidence type="ECO:0000256" key="1">
    <source>
        <dbReference type="SAM" id="MobiDB-lite"/>
    </source>
</evidence>
<keyword evidence="3" id="KW-1185">Reference proteome</keyword>
<feature type="compositionally biased region" description="Low complexity" evidence="1">
    <location>
        <begin position="288"/>
        <end position="299"/>
    </location>
</feature>
<name>A0A9J6CGG8_POLVA</name>
<feature type="compositionally biased region" description="Basic and acidic residues" evidence="1">
    <location>
        <begin position="268"/>
        <end position="283"/>
    </location>
</feature>
<feature type="compositionally biased region" description="Basic and acidic residues" evidence="1">
    <location>
        <begin position="199"/>
        <end position="214"/>
    </location>
</feature>
<feature type="region of interest" description="Disordered" evidence="1">
    <location>
        <begin position="1"/>
        <end position="50"/>
    </location>
</feature>